<evidence type="ECO:0000313" key="3">
    <source>
        <dbReference type="Proteomes" id="UP000050562"/>
    </source>
</evidence>
<evidence type="ECO:0000256" key="1">
    <source>
        <dbReference type="SAM" id="MobiDB-lite"/>
    </source>
</evidence>
<dbReference type="EMBL" id="LJRC01000145">
    <property type="protein sequence ID" value="KPY36441.1"/>
    <property type="molecule type" value="Genomic_DNA"/>
</dbReference>
<gene>
    <name evidence="2" type="ORF">ALO52_200020</name>
</gene>
<organism evidence="2 3">
    <name type="scientific">Pseudomonas syringae pv. primulae</name>
    <dbReference type="NCBI Taxonomy" id="251707"/>
    <lineage>
        <taxon>Bacteria</taxon>
        <taxon>Pseudomonadati</taxon>
        <taxon>Pseudomonadota</taxon>
        <taxon>Gammaproteobacteria</taxon>
        <taxon>Pseudomonadales</taxon>
        <taxon>Pseudomonadaceae</taxon>
        <taxon>Pseudomonas</taxon>
    </lineage>
</organism>
<sequence length="54" mass="6140">MHVNFFIKNASFGSANSQVSVTARRTVHETPWPETDRRQSRPTATHCKRSGLIK</sequence>
<dbReference type="PATRIC" id="fig|251707.3.peg.2155"/>
<dbReference type="Proteomes" id="UP000050562">
    <property type="component" value="Unassembled WGS sequence"/>
</dbReference>
<comment type="caution">
    <text evidence="2">The sequence shown here is derived from an EMBL/GenBank/DDBJ whole genome shotgun (WGS) entry which is preliminary data.</text>
</comment>
<dbReference type="AlphaFoldDB" id="A0A0Q0AR84"/>
<evidence type="ECO:0000313" key="2">
    <source>
        <dbReference type="EMBL" id="KPY36441.1"/>
    </source>
</evidence>
<feature type="region of interest" description="Disordered" evidence="1">
    <location>
        <begin position="28"/>
        <end position="54"/>
    </location>
</feature>
<protein>
    <submittedName>
        <fullName evidence="2">Uncharacterized protein</fullName>
    </submittedName>
</protein>
<reference evidence="2 3" key="1">
    <citation type="submission" date="2015-09" db="EMBL/GenBank/DDBJ databases">
        <title>Genome announcement of multiple Pseudomonas syringae strains.</title>
        <authorList>
            <person name="Thakur S."/>
            <person name="Wang P.W."/>
            <person name="Gong Y."/>
            <person name="Weir B.S."/>
            <person name="Guttman D.S."/>
        </authorList>
    </citation>
    <scope>NUCLEOTIDE SEQUENCE [LARGE SCALE GENOMIC DNA]</scope>
    <source>
        <strain evidence="2 3">ICMP3956</strain>
    </source>
</reference>
<name>A0A0Q0AR84_9PSED</name>
<proteinExistence type="predicted"/>
<accession>A0A0Q0AR84</accession>